<organism evidence="9 10">
    <name type="scientific">Thalassotalea nanhaiensis</name>
    <dbReference type="NCBI Taxonomy" id="3065648"/>
    <lineage>
        <taxon>Bacteria</taxon>
        <taxon>Pseudomonadati</taxon>
        <taxon>Pseudomonadota</taxon>
        <taxon>Gammaproteobacteria</taxon>
        <taxon>Alteromonadales</taxon>
        <taxon>Colwelliaceae</taxon>
        <taxon>Thalassotalea</taxon>
    </lineage>
</organism>
<dbReference type="InterPro" id="IPR018168">
    <property type="entry name" value="Ubi_Hdrlase_CS"/>
</dbReference>
<feature type="domain" description="FAD-binding" evidence="8">
    <location>
        <begin position="4"/>
        <end position="326"/>
    </location>
</feature>
<proteinExistence type="inferred from homology"/>
<evidence type="ECO:0000256" key="6">
    <source>
        <dbReference type="ARBA" id="ARBA00023002"/>
    </source>
</evidence>
<protein>
    <submittedName>
        <fullName evidence="9">FAD-dependent monooxygenase</fullName>
    </submittedName>
</protein>
<gene>
    <name evidence="9" type="ORF">RI845_14555</name>
</gene>
<dbReference type="EMBL" id="CP134146">
    <property type="protein sequence ID" value="WNC67735.1"/>
    <property type="molecule type" value="Genomic_DNA"/>
</dbReference>
<evidence type="ECO:0000256" key="2">
    <source>
        <dbReference type="ARBA" id="ARBA00004749"/>
    </source>
</evidence>
<evidence type="ECO:0000313" key="9">
    <source>
        <dbReference type="EMBL" id="WNC67735.1"/>
    </source>
</evidence>
<dbReference type="PANTHER" id="PTHR43876:SF7">
    <property type="entry name" value="UBIQUINONE BIOSYNTHESIS MONOOXYGENASE COQ6, MITOCHONDRIAL"/>
    <property type="match status" value="1"/>
</dbReference>
<sequence>MQSYDIVIVGGGMVGLTAALAICKQTPLKVAIIDNMPLNPIGDAPHLRVSAINDASKQLFTNLGVWDAITSVRSQAYTNMHVWDKDGFGHLDFDLSDLPNSANNDDCLGTIIENDVIRNALYQAVEQHDNITLIKQTLTSIGTGESEVFLSFSEHTPIIAKLVIGADGANSWVRKQLDMAMTFRDYDHHAVVASVDCSQGHQKTAWQVFLDTGPLAFLPLYQQNTCSIVWSLPPAEAMRVKALSAEDFNKEITAASDGKLGQVSLQSERVSFPLTMRIAREFVKDRVILIGDAAHTIHPLAGQGVNLGLVDASALAQTIVSTLNDGKELNDNKLLGHFSRWRKSDATEMIAAMESIKQGFSLQQVLPKFIRGIGMSVLNNISPLKQLLIKQAMGQTTNLPELSKVKDPLL</sequence>
<reference evidence="10" key="1">
    <citation type="submission" date="2023-09" db="EMBL/GenBank/DDBJ databases">
        <authorList>
            <person name="Li S."/>
            <person name="Li X."/>
            <person name="Zhang C."/>
            <person name="Zhao Z."/>
        </authorList>
    </citation>
    <scope>NUCLEOTIDE SEQUENCE [LARGE SCALE GENOMIC DNA]</scope>
    <source>
        <strain evidence="10">SQ345</strain>
    </source>
</reference>
<dbReference type="InterPro" id="IPR002938">
    <property type="entry name" value="FAD-bd"/>
</dbReference>
<evidence type="ECO:0000256" key="4">
    <source>
        <dbReference type="ARBA" id="ARBA00022630"/>
    </source>
</evidence>
<accession>A0ABY9TG74</accession>
<evidence type="ECO:0000256" key="3">
    <source>
        <dbReference type="ARBA" id="ARBA00005349"/>
    </source>
</evidence>
<dbReference type="PROSITE" id="PS01304">
    <property type="entry name" value="UBIH"/>
    <property type="match status" value="1"/>
</dbReference>
<dbReference type="NCBIfam" id="TIGR01988">
    <property type="entry name" value="Ubi-OHases"/>
    <property type="match status" value="1"/>
</dbReference>
<evidence type="ECO:0000256" key="1">
    <source>
        <dbReference type="ARBA" id="ARBA00001974"/>
    </source>
</evidence>
<dbReference type="Proteomes" id="UP001248581">
    <property type="component" value="Chromosome"/>
</dbReference>
<comment type="cofactor">
    <cofactor evidence="1">
        <name>FAD</name>
        <dbReference type="ChEBI" id="CHEBI:57692"/>
    </cofactor>
</comment>
<comment type="similarity">
    <text evidence="3">Belongs to the UbiH/COQ6 family.</text>
</comment>
<evidence type="ECO:0000256" key="7">
    <source>
        <dbReference type="ARBA" id="ARBA00023033"/>
    </source>
</evidence>
<keyword evidence="7 9" id="KW-0503">Monooxygenase</keyword>
<comment type="pathway">
    <text evidence="2">Cofactor biosynthesis; ubiquinone biosynthesis.</text>
</comment>
<keyword evidence="6" id="KW-0560">Oxidoreductase</keyword>
<evidence type="ECO:0000259" key="8">
    <source>
        <dbReference type="Pfam" id="PF01494"/>
    </source>
</evidence>
<keyword evidence="4" id="KW-0285">Flavoprotein</keyword>
<dbReference type="InterPro" id="IPR010971">
    <property type="entry name" value="UbiH/COQ6"/>
</dbReference>
<dbReference type="InterPro" id="IPR036188">
    <property type="entry name" value="FAD/NAD-bd_sf"/>
</dbReference>
<dbReference type="RefSeq" id="WP_348386894.1">
    <property type="nucleotide sequence ID" value="NZ_CP134146.1"/>
</dbReference>
<dbReference type="Pfam" id="PF01494">
    <property type="entry name" value="FAD_binding_3"/>
    <property type="match status" value="1"/>
</dbReference>
<evidence type="ECO:0000256" key="5">
    <source>
        <dbReference type="ARBA" id="ARBA00022827"/>
    </source>
</evidence>
<dbReference type="InterPro" id="IPR051205">
    <property type="entry name" value="UbiH/COQ6_monooxygenase"/>
</dbReference>
<keyword evidence="5" id="KW-0274">FAD</keyword>
<evidence type="ECO:0000313" key="10">
    <source>
        <dbReference type="Proteomes" id="UP001248581"/>
    </source>
</evidence>
<dbReference type="SUPFAM" id="SSF51905">
    <property type="entry name" value="FAD/NAD(P)-binding domain"/>
    <property type="match status" value="1"/>
</dbReference>
<name>A0ABY9TG74_9GAMM</name>
<dbReference type="PRINTS" id="PR00420">
    <property type="entry name" value="RNGMNOXGNASE"/>
</dbReference>
<dbReference type="GO" id="GO:0004497">
    <property type="term" value="F:monooxygenase activity"/>
    <property type="evidence" value="ECO:0007669"/>
    <property type="project" value="UniProtKB-KW"/>
</dbReference>
<dbReference type="PANTHER" id="PTHR43876">
    <property type="entry name" value="UBIQUINONE BIOSYNTHESIS MONOOXYGENASE COQ6, MITOCHONDRIAL"/>
    <property type="match status" value="1"/>
</dbReference>
<dbReference type="Gene3D" id="3.50.50.60">
    <property type="entry name" value="FAD/NAD(P)-binding domain"/>
    <property type="match status" value="2"/>
</dbReference>
<keyword evidence="10" id="KW-1185">Reference proteome</keyword>